<keyword evidence="8" id="KW-0378">Hydrolase</keyword>
<keyword evidence="7" id="KW-0732">Signal</keyword>
<dbReference type="Pfam" id="PF00180">
    <property type="entry name" value="Iso_dh"/>
    <property type="match status" value="2"/>
</dbReference>
<dbReference type="GO" id="GO:0051536">
    <property type="term" value="F:iron-sulfur cluster binding"/>
    <property type="evidence" value="ECO:0007669"/>
    <property type="project" value="UniProtKB-KW"/>
</dbReference>
<keyword evidence="6" id="KW-0479">Metal-binding</keyword>
<dbReference type="EMBL" id="CAJNNW010020734">
    <property type="protein sequence ID" value="CAE8666766.1"/>
    <property type="molecule type" value="Genomic_DNA"/>
</dbReference>
<dbReference type="SUPFAM" id="SSF53732">
    <property type="entry name" value="Aconitase iron-sulfur domain"/>
    <property type="match status" value="1"/>
</dbReference>
<keyword evidence="10" id="KW-0411">Iron-sulfur</keyword>
<dbReference type="InterPro" id="IPR019818">
    <property type="entry name" value="IsoCit/isopropylmalate_DH_CS"/>
</dbReference>
<dbReference type="GO" id="GO:0008239">
    <property type="term" value="F:dipeptidyl-peptidase activity"/>
    <property type="evidence" value="ECO:0007669"/>
    <property type="project" value="InterPro"/>
</dbReference>
<evidence type="ECO:0000256" key="5">
    <source>
        <dbReference type="ARBA" id="ARBA00022679"/>
    </source>
</evidence>
<keyword evidence="9" id="KW-0408">Iron</keyword>
<dbReference type="PANTHER" id="PTHR38469">
    <property type="entry name" value="PERIPLASMIC PEPTIDASE SUBFAMILY S1B"/>
    <property type="match status" value="1"/>
</dbReference>
<dbReference type="GO" id="GO:0006508">
    <property type="term" value="P:proteolysis"/>
    <property type="evidence" value="ECO:0007669"/>
    <property type="project" value="UniProtKB-KW"/>
</dbReference>
<dbReference type="InterPro" id="IPR019500">
    <property type="entry name" value="Pep_S46"/>
</dbReference>
<dbReference type="GO" id="GO:0051287">
    <property type="term" value="F:NAD binding"/>
    <property type="evidence" value="ECO:0007669"/>
    <property type="project" value="InterPro"/>
</dbReference>
<evidence type="ECO:0000256" key="6">
    <source>
        <dbReference type="ARBA" id="ARBA00022723"/>
    </source>
</evidence>
<dbReference type="InterPro" id="IPR015931">
    <property type="entry name" value="Acnase/IPM_dHydase_lsu_aba_1/3"/>
</dbReference>
<dbReference type="InterPro" id="IPR036230">
    <property type="entry name" value="LeuA_allosteric_dom_sf"/>
</dbReference>
<evidence type="ECO:0000259" key="12">
    <source>
        <dbReference type="SMART" id="SM01329"/>
    </source>
</evidence>
<evidence type="ECO:0008006" key="15">
    <source>
        <dbReference type="Google" id="ProtNLM"/>
    </source>
</evidence>
<dbReference type="Gene3D" id="1.10.238.260">
    <property type="match status" value="1"/>
</dbReference>
<dbReference type="GO" id="GO:0070009">
    <property type="term" value="F:serine-type aminopeptidase activity"/>
    <property type="evidence" value="ECO:0007669"/>
    <property type="project" value="InterPro"/>
</dbReference>
<dbReference type="Gene3D" id="3.40.718.10">
    <property type="entry name" value="Isopropylmalate Dehydrogenase"/>
    <property type="match status" value="2"/>
</dbReference>
<evidence type="ECO:0000259" key="11">
    <source>
        <dbReference type="SMART" id="SM00917"/>
    </source>
</evidence>
<dbReference type="PANTHER" id="PTHR38469:SF1">
    <property type="entry name" value="PERIPLASMIC PEPTIDASE SUBFAMILY S1B"/>
    <property type="match status" value="1"/>
</dbReference>
<dbReference type="Proteomes" id="UP000626109">
    <property type="component" value="Unassembled WGS sequence"/>
</dbReference>
<dbReference type="Gene3D" id="3.30.499.10">
    <property type="entry name" value="Aconitase, domain 3"/>
    <property type="match status" value="2"/>
</dbReference>
<accession>A0A813J5S6</accession>
<feature type="domain" description="Isopropylmalate dehydrogenase-like" evidence="12">
    <location>
        <begin position="1150"/>
        <end position="1418"/>
    </location>
</feature>
<reference evidence="13" key="1">
    <citation type="submission" date="2021-02" db="EMBL/GenBank/DDBJ databases">
        <authorList>
            <person name="Dougan E. K."/>
            <person name="Rhodes N."/>
            <person name="Thang M."/>
            <person name="Chan C."/>
        </authorList>
    </citation>
    <scope>NUCLEOTIDE SEQUENCE</scope>
</reference>
<dbReference type="SUPFAM" id="SSF50494">
    <property type="entry name" value="Trypsin-like serine proteases"/>
    <property type="match status" value="1"/>
</dbReference>
<keyword evidence="5" id="KW-0808">Transferase</keyword>
<gene>
    <name evidence="13" type="ORF">PGLA2088_LOCUS16405</name>
</gene>
<evidence type="ECO:0000256" key="2">
    <source>
        <dbReference type="ARBA" id="ARBA00010491"/>
    </source>
</evidence>
<dbReference type="Pfam" id="PF10459">
    <property type="entry name" value="Peptidase_S46"/>
    <property type="match status" value="1"/>
</dbReference>
<dbReference type="GO" id="GO:0016616">
    <property type="term" value="F:oxidoreductase activity, acting on the CH-OH group of donors, NAD or NADP as acceptor"/>
    <property type="evidence" value="ECO:0007669"/>
    <property type="project" value="InterPro"/>
</dbReference>
<evidence type="ECO:0000256" key="1">
    <source>
        <dbReference type="ARBA" id="ARBA00007769"/>
    </source>
</evidence>
<dbReference type="InterPro" id="IPR013709">
    <property type="entry name" value="2-isopropylmalate_synth_dimer"/>
</dbReference>
<evidence type="ECO:0000256" key="4">
    <source>
        <dbReference type="ARBA" id="ARBA00022670"/>
    </source>
</evidence>
<evidence type="ECO:0000256" key="3">
    <source>
        <dbReference type="ARBA" id="ARBA00022438"/>
    </source>
</evidence>
<keyword evidence="3" id="KW-0031">Aminopeptidase</keyword>
<proteinExistence type="inferred from homology"/>
<keyword evidence="4" id="KW-0645">Protease</keyword>
<organism evidence="13 14">
    <name type="scientific">Polarella glacialis</name>
    <name type="common">Dinoflagellate</name>
    <dbReference type="NCBI Taxonomy" id="89957"/>
    <lineage>
        <taxon>Eukaryota</taxon>
        <taxon>Sar</taxon>
        <taxon>Alveolata</taxon>
        <taxon>Dinophyceae</taxon>
        <taxon>Suessiales</taxon>
        <taxon>Suessiaceae</taxon>
        <taxon>Polarella</taxon>
    </lineage>
</organism>
<sequence>MWVPSTLAKLVIDDMHDAGLKLSAEEIYSLNQSSLKDAIVLFGGGCTAEVISDEGLILTNHHCGYSQIQYHSSMENDYLKNGFWAMNRSEELVNPGLTATFVVRIEDVTDAMMEAAGPLEGLERNEALAAEANRLEKEATSGGIYGAEVKPFFYGNAYYMTVTETFSDVRLVGAPPSSIGKFGGDTDNWEWPRHTGDFSLFRIYASPYNKPAEYSEDNIPYKPKASLEIDMSGVQPGEFTMVFGFPGTTYQYLTSDGVDYVTNVQNPARISMREASLSVIDAAMEASDENRIKYAAKQSRISNGYKKWIGQNMGLERFRALEKKKEQEAEFMSRLLESDEGEFSGLLESVTALYDENEKYQLARDYLIEFFYYGPELTRFSTNFKNVIENYDSLETAGLMEEELENLAKAMKRFYKNYDPEVDQGIFRAQSSIFIAGCPSELMSSTLTVKAGKSGNDWPELANGIYESSIFDNREELTELLDKSGKKIAKTLSQDPFYLMADELLENYNNQVRGAYDTFRFQEGELMEDYVRLTMELFPEKDYWPDANSTLRLTYGKMEGSEPVDGMAYKPYTTLEGIYYKYIPGDKEFDVPEKLLELYNNKNYGQYATDGELRVCILGSNHTTGGNSGSPALNAKGQLVGLNFDRTWESTMSDIMFNPEICRNIMVDAKYVLFIIDKFAGAGHLVEEMNLVYDEDVDDKPETSGVIEKAFAFMTRVAIEAERIGYEPCRFFGVEMVLAAQCIMQPKPKSMRINVNGTLSFGVTPKDVALYIISKLSTSGATGYFVEYAGQVFRDMSMEGRMTVCNLSIEMGARGGMIAPDEKTFSYIQGREYAPKGAAWDIAMEYWKTLQTNTDAVFDQELNFEASDIEPMITYGTNPGMGGGISKGIPMAANVEGGISTYKKSLAYMNFNEGESMIDKTIDFVFLGSCTNGRIEDFRAFASIVKGRKKAPNVTAWLVPGSHRVEDAIKEEGILDILHEAGFELRAVRGLGLELFLRVHWKRKYALGKTSGKANILKNLEELGLTLNDEEVKKVTARIVELGDQKEIVTKEDLPYIISDVLQTHSHEQKVFVRSFVLMQAMGLKPSSTMSIEIDGNLFEENAQGFGQFDAFMNALHKVYSSRNVRLPKLINYAVRIPPGTHTYAIAETQITWRNGSGEFMTTGDGIGPEVIDQAVKVVDAIAKKFDHEITWKPALTGAAAIDAVGDPYPDETHEICAAADAVLFGAIGHPRFDNDPTAKVRPEQGLLKMRKKLGLYANVRPTFTFPSLIDNSPLKRERIEANVLESSRLWRETVQSMEKEYPEVEVSYEFVDAVAMRLVQWPNSYDVLITENLFGDILTDEASVISGSMGLMPSASLGDKTSLFEPIHGSYPEATGKNIANPLATVLSAAMMFEMAFGLTLEAEAISAAGHQHRKRVWSRKTLPMA</sequence>
<evidence type="ECO:0000313" key="14">
    <source>
        <dbReference type="Proteomes" id="UP000626109"/>
    </source>
</evidence>
<dbReference type="InterPro" id="IPR024084">
    <property type="entry name" value="IsoPropMal-DH-like_dom"/>
</dbReference>
<feature type="domain" description="2-isopropylmalate synthase LeuA allosteric (dimerisation)" evidence="11">
    <location>
        <begin position="1070"/>
        <end position="1186"/>
    </location>
</feature>
<dbReference type="GO" id="GO:0000287">
    <property type="term" value="F:magnesium ion binding"/>
    <property type="evidence" value="ECO:0007669"/>
    <property type="project" value="InterPro"/>
</dbReference>
<dbReference type="Gene3D" id="3.30.160.740">
    <property type="match status" value="1"/>
</dbReference>
<evidence type="ECO:0000313" key="13">
    <source>
        <dbReference type="EMBL" id="CAE8666766.1"/>
    </source>
</evidence>
<evidence type="ECO:0000256" key="7">
    <source>
        <dbReference type="ARBA" id="ARBA00022729"/>
    </source>
</evidence>
<evidence type="ECO:0000256" key="8">
    <source>
        <dbReference type="ARBA" id="ARBA00022801"/>
    </source>
</evidence>
<dbReference type="Pfam" id="PF00330">
    <property type="entry name" value="Aconitase"/>
    <property type="match status" value="1"/>
</dbReference>
<dbReference type="InterPro" id="IPR036008">
    <property type="entry name" value="Aconitase_4Fe-4S_dom"/>
</dbReference>
<evidence type="ECO:0000256" key="9">
    <source>
        <dbReference type="ARBA" id="ARBA00023004"/>
    </source>
</evidence>
<dbReference type="GO" id="GO:0003852">
    <property type="term" value="F:2-isopropylmalate synthase activity"/>
    <property type="evidence" value="ECO:0007669"/>
    <property type="project" value="InterPro"/>
</dbReference>
<comment type="similarity">
    <text evidence="1">Belongs to the isocitrate and isopropylmalate dehydrogenases family.</text>
</comment>
<dbReference type="Gene3D" id="2.40.10.10">
    <property type="entry name" value="Trypsin-like serine proteases"/>
    <property type="match status" value="1"/>
</dbReference>
<dbReference type="InterPro" id="IPR001030">
    <property type="entry name" value="Acoase/IPM_deHydtase_lsu_aba"/>
</dbReference>
<dbReference type="InterPro" id="IPR043504">
    <property type="entry name" value="Peptidase_S1_PA_chymotrypsin"/>
</dbReference>
<name>A0A813J5S6_POLGL</name>
<dbReference type="SMART" id="SM01329">
    <property type="entry name" value="Iso_dh"/>
    <property type="match status" value="1"/>
</dbReference>
<protein>
    <recommendedName>
        <fullName evidence="15">3-isopropylmalate dehydrogenase</fullName>
    </recommendedName>
</protein>
<evidence type="ECO:0000256" key="10">
    <source>
        <dbReference type="ARBA" id="ARBA00023014"/>
    </source>
</evidence>
<dbReference type="SUPFAM" id="SSF110921">
    <property type="entry name" value="2-isopropylmalate synthase LeuA, allosteric (dimerisation) domain"/>
    <property type="match status" value="1"/>
</dbReference>
<comment type="caution">
    <text evidence="13">The sequence shown here is derived from an EMBL/GenBank/DDBJ whole genome shotgun (WGS) entry which is preliminary data.</text>
</comment>
<dbReference type="GO" id="GO:0009098">
    <property type="term" value="P:L-leucine biosynthetic process"/>
    <property type="evidence" value="ECO:0007669"/>
    <property type="project" value="InterPro"/>
</dbReference>
<dbReference type="PROSITE" id="PS00470">
    <property type="entry name" value="IDH_IMDH"/>
    <property type="match status" value="1"/>
</dbReference>
<dbReference type="InterPro" id="IPR009003">
    <property type="entry name" value="Peptidase_S1_PA"/>
</dbReference>
<dbReference type="SMART" id="SM00917">
    <property type="entry name" value="LeuA_dimer"/>
    <property type="match status" value="1"/>
</dbReference>
<comment type="similarity">
    <text evidence="2">Belongs to the peptidase S46 family.</text>
</comment>
<dbReference type="SUPFAM" id="SSF53659">
    <property type="entry name" value="Isocitrate/Isopropylmalate dehydrogenase-like"/>
    <property type="match status" value="1"/>
</dbReference>